<comment type="caution">
    <text evidence="1">The sequence shown here is derived from an EMBL/GenBank/DDBJ whole genome shotgun (WGS) entry which is preliminary data.</text>
</comment>
<dbReference type="Proteomes" id="UP001139411">
    <property type="component" value="Unassembled WGS sequence"/>
</dbReference>
<gene>
    <name evidence="1" type="ORF">L0661_25565</name>
</gene>
<dbReference type="EMBL" id="JAKFFV010000028">
    <property type="protein sequence ID" value="MCF2501712.1"/>
    <property type="molecule type" value="Genomic_DNA"/>
</dbReference>
<organism evidence="1 2">
    <name type="scientific">Dyadobacter chenhuakuii</name>
    <dbReference type="NCBI Taxonomy" id="2909339"/>
    <lineage>
        <taxon>Bacteria</taxon>
        <taxon>Pseudomonadati</taxon>
        <taxon>Bacteroidota</taxon>
        <taxon>Cytophagia</taxon>
        <taxon>Cytophagales</taxon>
        <taxon>Spirosomataceae</taxon>
        <taxon>Dyadobacter</taxon>
    </lineage>
</organism>
<reference evidence="1" key="1">
    <citation type="submission" date="2022-01" db="EMBL/GenBank/DDBJ databases">
        <title>Novel species in genus Dyadobacter.</title>
        <authorList>
            <person name="Ma C."/>
        </authorList>
    </citation>
    <scope>NUCLEOTIDE SEQUENCE</scope>
    <source>
        <strain evidence="1">CY357</strain>
    </source>
</reference>
<evidence type="ECO:0000313" key="1">
    <source>
        <dbReference type="EMBL" id="MCF2501712.1"/>
    </source>
</evidence>
<dbReference type="RefSeq" id="WP_235179804.1">
    <property type="nucleotide sequence ID" value="NZ_JAKFFV010000028.1"/>
</dbReference>
<proteinExistence type="predicted"/>
<name>A0A9X1TX30_9BACT</name>
<dbReference type="InterPro" id="IPR012338">
    <property type="entry name" value="Beta-lactam/transpept-like"/>
</dbReference>
<evidence type="ECO:0000313" key="2">
    <source>
        <dbReference type="Proteomes" id="UP001139411"/>
    </source>
</evidence>
<protein>
    <submittedName>
        <fullName evidence="1">Beta-lactamase family protein</fullName>
    </submittedName>
</protein>
<dbReference type="AlphaFoldDB" id="A0A9X1TX30"/>
<accession>A0A9X1TX30</accession>
<sequence length="40" mass="4632">MSKTVFTYFVLRLVDQGILNLDTPLHKYLLYENIATTGRS</sequence>
<dbReference type="Gene3D" id="3.40.710.10">
    <property type="entry name" value="DD-peptidase/beta-lactamase superfamily"/>
    <property type="match status" value="1"/>
</dbReference>
<dbReference type="SUPFAM" id="SSF56601">
    <property type="entry name" value="beta-lactamase/transpeptidase-like"/>
    <property type="match status" value="1"/>
</dbReference>